<gene>
    <name evidence="1" type="ORF">PIB30_095685</name>
</gene>
<reference evidence="1 2" key="1">
    <citation type="journal article" date="2023" name="Plants (Basel)">
        <title>Bridging the Gap: Combining Genomics and Transcriptomics Approaches to Understand Stylosanthes scabra, an Orphan Legume from the Brazilian Caatinga.</title>
        <authorList>
            <person name="Ferreira-Neto J.R.C."/>
            <person name="da Silva M.D."/>
            <person name="Binneck E."/>
            <person name="de Melo N.F."/>
            <person name="da Silva R.H."/>
            <person name="de Melo A.L.T.M."/>
            <person name="Pandolfi V."/>
            <person name="Bustamante F.O."/>
            <person name="Brasileiro-Vidal A.C."/>
            <person name="Benko-Iseppon A.M."/>
        </authorList>
    </citation>
    <scope>NUCLEOTIDE SEQUENCE [LARGE SCALE GENOMIC DNA]</scope>
    <source>
        <tissue evidence="1">Leaves</tissue>
    </source>
</reference>
<evidence type="ECO:0000313" key="2">
    <source>
        <dbReference type="Proteomes" id="UP001341840"/>
    </source>
</evidence>
<dbReference type="EMBL" id="JASCZI010274066">
    <property type="protein sequence ID" value="MED6225652.1"/>
    <property type="molecule type" value="Genomic_DNA"/>
</dbReference>
<protein>
    <submittedName>
        <fullName evidence="1">Uncharacterized protein</fullName>
    </submittedName>
</protein>
<evidence type="ECO:0000313" key="1">
    <source>
        <dbReference type="EMBL" id="MED6225652.1"/>
    </source>
</evidence>
<accession>A0ABU6ZUF0</accession>
<proteinExistence type="predicted"/>
<name>A0ABU6ZUF0_9FABA</name>
<sequence length="88" mass="9162">MVVSVGKAKCGAEVLGVGQGLQALRLGVGESVEGVVDVWQRCFAVCSGCWRVAGHGEEVQGLLELLCASGWMPRRGGLVLGDAGFYKP</sequence>
<organism evidence="1 2">
    <name type="scientific">Stylosanthes scabra</name>
    <dbReference type="NCBI Taxonomy" id="79078"/>
    <lineage>
        <taxon>Eukaryota</taxon>
        <taxon>Viridiplantae</taxon>
        <taxon>Streptophyta</taxon>
        <taxon>Embryophyta</taxon>
        <taxon>Tracheophyta</taxon>
        <taxon>Spermatophyta</taxon>
        <taxon>Magnoliopsida</taxon>
        <taxon>eudicotyledons</taxon>
        <taxon>Gunneridae</taxon>
        <taxon>Pentapetalae</taxon>
        <taxon>rosids</taxon>
        <taxon>fabids</taxon>
        <taxon>Fabales</taxon>
        <taxon>Fabaceae</taxon>
        <taxon>Papilionoideae</taxon>
        <taxon>50 kb inversion clade</taxon>
        <taxon>dalbergioids sensu lato</taxon>
        <taxon>Dalbergieae</taxon>
        <taxon>Pterocarpus clade</taxon>
        <taxon>Stylosanthes</taxon>
    </lineage>
</organism>
<dbReference type="Proteomes" id="UP001341840">
    <property type="component" value="Unassembled WGS sequence"/>
</dbReference>
<keyword evidence="2" id="KW-1185">Reference proteome</keyword>
<comment type="caution">
    <text evidence="1">The sequence shown here is derived from an EMBL/GenBank/DDBJ whole genome shotgun (WGS) entry which is preliminary data.</text>
</comment>